<dbReference type="EMBL" id="BX284604">
    <property type="protein sequence ID" value="CCD70524.1"/>
    <property type="molecule type" value="Genomic_DNA"/>
</dbReference>
<keyword evidence="7" id="KW-1267">Proteomics identification</keyword>
<feature type="region of interest" description="Disordered" evidence="1">
    <location>
        <begin position="278"/>
        <end position="350"/>
    </location>
</feature>
<reference evidence="6" key="4">
    <citation type="journal article" date="2024" name="Proc. Natl. Acad. Sci. U.S.A.">
        <title>&lt;i&gt;Caenorhabditis elegans&lt;/i&gt; telomere-binding proteins TEBP-1 and TEBP-2 adapt the Myb module to dimerize and bind telomeric DNA.</title>
        <authorList>
            <person name="Padmanaban S."/>
            <person name="Lambacher N.J."/>
            <person name="Tesmer V.M."/>
            <person name="Zhang J."/>
            <person name="Shibuya H."/>
            <person name="Nandakumar J."/>
        </authorList>
    </citation>
    <scope>X-RAY CRYSTALLOGRAPHY (2.20 ANGSTROMS) OF 352-475</scope>
</reference>
<keyword evidence="6" id="KW-0002">3D-structure</keyword>
<dbReference type="PANTHER" id="PTHR38627:SF2">
    <property type="entry name" value="DOUBLE-STRAND TELOMERIC DNA-BINDING PROTEINS 1-RELATED"/>
    <property type="match status" value="1"/>
</dbReference>
<reference evidence="3 4" key="1">
    <citation type="journal article" date="1998" name="Science">
        <title>Genome sequence of the nematode C. elegans: a platform for investigating biology.</title>
        <authorList>
            <consortium name="The C. elegans sequencing consortium"/>
            <person name="Sulson J.E."/>
            <person name="Waterston R."/>
        </authorList>
    </citation>
    <scope>NUCLEOTIDE SEQUENCE [LARGE SCALE GENOMIC DNA]</scope>
    <source>
        <strain evidence="3 4">Bristol N2</strain>
    </source>
</reference>
<dbReference type="eggNOG" id="ENOG502SXQ4">
    <property type="taxonomic scope" value="Eukaryota"/>
</dbReference>
<dbReference type="PANTHER" id="PTHR38627">
    <property type="entry name" value="GA BINDING AND ACTIVATING AND SPK (SPK) DOMAIN CONTAINING-RELATED"/>
    <property type="match status" value="1"/>
</dbReference>
<dbReference type="PDB" id="8U8L">
    <property type="method" value="X-ray"/>
    <property type="resolution" value="2.20 A"/>
    <property type="chains" value="A/B=352-475"/>
</dbReference>
<dbReference type="WormBase" id="T12E12.3">
    <property type="protein sequence ID" value="CE13587"/>
    <property type="gene ID" value="WBGene00020464"/>
    <property type="gene designation" value="tebp-2"/>
</dbReference>
<dbReference type="GeneID" id="177337"/>
<keyword evidence="2" id="KW-0238">DNA-binding</keyword>
<dbReference type="STRING" id="6239.T12E12.3.2"/>
<dbReference type="HOGENOM" id="CLU_339559_0_0_1"/>
<dbReference type="FunCoup" id="Q22429">
    <property type="interactions" value="1409"/>
</dbReference>
<dbReference type="GO" id="GO:0003677">
    <property type="term" value="F:DNA binding"/>
    <property type="evidence" value="ECO:0007669"/>
    <property type="project" value="UniProtKB-KW"/>
</dbReference>
<evidence type="ECO:0000313" key="2">
    <source>
        <dbReference type="EMBL" id="BCO38675.1"/>
    </source>
</evidence>
<dbReference type="AlphaFoldDB" id="Q22429"/>
<dbReference type="PaxDb" id="6239-T12E12.3"/>
<proteinExistence type="evidence at protein level"/>
<feature type="compositionally biased region" description="Polar residues" evidence="1">
    <location>
        <begin position="648"/>
        <end position="659"/>
    </location>
</feature>
<reference evidence="2" key="3">
    <citation type="journal article" date="2021" name="Elife">
        <title>Telomeric double-strand DNA-binding proteins DTN-1 and DTN-2 ensure germline immortality in Caenorhabditis elegans.</title>
        <authorList>
            <person name="Yamamoto I."/>
            <person name="Zhang K."/>
            <person name="Zhang J."/>
            <person name="Vorontsov E."/>
            <person name="Shibuya H."/>
        </authorList>
    </citation>
    <scope>NUCLEOTIDE SEQUENCE</scope>
    <source>
        <strain evidence="2">Bristol N2</strain>
    </source>
</reference>
<dbReference type="PIR" id="T29560">
    <property type="entry name" value="T29560"/>
</dbReference>
<dbReference type="CTD" id="177337"/>
<evidence type="ECO:0000313" key="3">
    <source>
        <dbReference type="EMBL" id="CCD70524.1"/>
    </source>
</evidence>
<gene>
    <name evidence="3 5" type="primary">tebp-2</name>
    <name evidence="2" type="synonym">dtn-2</name>
    <name evidence="3" type="ORF">CELE_T12E12.3</name>
    <name evidence="5" type="ORF">T12E12.3</name>
</gene>
<feature type="region of interest" description="Disordered" evidence="1">
    <location>
        <begin position="572"/>
        <end position="601"/>
    </location>
</feature>
<feature type="compositionally biased region" description="Low complexity" evidence="1">
    <location>
        <begin position="580"/>
        <end position="594"/>
    </location>
</feature>
<evidence type="ECO:0007829" key="6">
    <source>
        <dbReference type="PDB" id="8U8L"/>
    </source>
</evidence>
<organism evidence="3 4">
    <name type="scientific">Caenorhabditis elegans</name>
    <dbReference type="NCBI Taxonomy" id="6239"/>
    <lineage>
        <taxon>Eukaryota</taxon>
        <taxon>Metazoa</taxon>
        <taxon>Ecdysozoa</taxon>
        <taxon>Nematoda</taxon>
        <taxon>Chromadorea</taxon>
        <taxon>Rhabditida</taxon>
        <taxon>Rhabditina</taxon>
        <taxon>Rhabditomorpha</taxon>
        <taxon>Rhabditoidea</taxon>
        <taxon>Rhabditidae</taxon>
        <taxon>Peloderinae</taxon>
        <taxon>Caenorhabditis</taxon>
    </lineage>
</organism>
<dbReference type="EMBL" id="LC598722">
    <property type="protein sequence ID" value="BCO38675.1"/>
    <property type="molecule type" value="mRNA"/>
</dbReference>
<reference evidence="3" key="2">
    <citation type="submission" date="2003-03" db="EMBL/GenBank/DDBJ databases">
        <authorList>
            <person name="Sulson J.E."/>
            <person name="Waterston R."/>
        </authorList>
    </citation>
    <scope>NUCLEOTIDE SEQUENCE</scope>
    <source>
        <strain evidence="3">Bristol N2</strain>
    </source>
</reference>
<evidence type="ECO:0000313" key="5">
    <source>
        <dbReference type="WormBase" id="T12E12.3"/>
    </source>
</evidence>
<evidence type="ECO:0000256" key="1">
    <source>
        <dbReference type="SAM" id="MobiDB-lite"/>
    </source>
</evidence>
<feature type="region of interest" description="Disordered" evidence="1">
    <location>
        <begin position="648"/>
        <end position="674"/>
    </location>
</feature>
<sequence length="818" mass="92810">MSTRAKKNKPSEPSFDDELLIWEFIYENTCNMQLFDDVNLDLFKQYLQEHESVFTAEQLYEFYVTRMKATLYKCELEPRKMLTLYKNLEIEMNQHVETLLEARFKTVLRVDSNRCLQKFSEFSAPETIPETLEETVPATAPEPERSRKLVNRMPLDVEISDSFEKLIWNHVYLNADRLTGKIVMAEEFWDQLLQSQPNIPIKSAYIVLHHFNIKMLENLWKQPMDPYAKARLIRDLAVPLSLRQRKWMLDNDRLNLKLSLNGFVEDWDIVPDQPAPRSKILPWRPRTPAGHRDRSPSSPMAHLDNIQPPSPIQVVSNPTLSSELSSRASRDQPGPSRPRSQSANVRETYAPKRIEKRTKFTVDDHVVAWKFIYEKLVEADKEGVQLMPKGIAFWNDFVRVTRSSKSATNWSSHFRKIMCPGLHEMPLHKKTILYLLKNIGIEIDKETEQIIERKFNVKLLVGIDRNLISYKLLDAEEEEVIEEDDESEEVATLEVMDVDDEDLDETVPLESNEAMIHMDENLDTSVLSNKTMDSVNNLENSITESTNDFTVFEGTAAAVLLPSEVVSQDVFGSQSDSTVPESAPEPAEISSSLVDSDDLNSKSAQQVLDDADDEDMDLMNADVILPSEAGQGSRDVFISQYDSTIPESCSFDESIQNSSRVEEEKPSSHVPSSSAAEPVLKLPLVPQLCRTVPGAPEPAKIVPISVDCDALKLQAVQQVLDDADDEDLDLMGSALEKAFGNQENWTDKSAAKTVTSDAITNAIETKFTGISREVLLEQKERLVEEALDNVENEKVLEVRTEAIRKALIEVDFGPTNNC</sequence>
<accession>Q22429</accession>
<feature type="compositionally biased region" description="Polar residues" evidence="1">
    <location>
        <begin position="313"/>
        <end position="327"/>
    </location>
</feature>
<reference evidence="3" key="5">
    <citation type="submission" date="2024-10" db="EMBL/GenBank/DDBJ databases">
        <authorList>
            <consortium name="WormBase Consortium"/>
            <person name="WormBase"/>
        </authorList>
    </citation>
    <scope>NUCLEOTIDE SEQUENCE</scope>
    <source>
        <strain evidence="3">Bristol N2</strain>
    </source>
</reference>
<evidence type="ECO:0000313" key="4">
    <source>
        <dbReference type="Proteomes" id="UP000001940"/>
    </source>
</evidence>
<name>Q22429_CAEEL</name>
<dbReference type="AGR" id="WB:WBGene00020464"/>
<dbReference type="KEGG" id="cel:CELE_T12E12.3"/>
<keyword evidence="4" id="KW-1185">Reference proteome</keyword>
<dbReference type="RefSeq" id="NP_500827.1">
    <property type="nucleotide sequence ID" value="NM_068426.5"/>
</dbReference>
<evidence type="ECO:0007829" key="7">
    <source>
        <dbReference type="PeptideAtlas" id="Q22429"/>
    </source>
</evidence>
<dbReference type="UCSC" id="T12E12.3">
    <property type="organism name" value="c. elegans"/>
</dbReference>
<protein>
    <submittedName>
        <fullName evidence="2">Double-strand telomeric DNA-binding proteins 2</fullName>
    </submittedName>
    <submittedName>
        <fullName evidence="3">SPK domain-containing protein</fullName>
    </submittedName>
</protein>
<dbReference type="InterPro" id="IPR053367">
    <property type="entry name" value="G-alpha_activating_GEF"/>
</dbReference>
<dbReference type="Bgee" id="WBGene00020464">
    <property type="expression patterns" value="Expressed in germ line (C elegans) and 4 other cell types or tissues"/>
</dbReference>
<dbReference type="SMR" id="Q22429"/>
<dbReference type="Proteomes" id="UP000001940">
    <property type="component" value="Chromosome IV"/>
</dbReference>
<dbReference type="OrthoDB" id="5876651at2759"/>